<evidence type="ECO:0000313" key="1">
    <source>
        <dbReference type="EMBL" id="CAH3028533.1"/>
    </source>
</evidence>
<name>A0ABN8MK29_9CNID</name>
<proteinExistence type="predicted"/>
<evidence type="ECO:0000313" key="2">
    <source>
        <dbReference type="Proteomes" id="UP001159427"/>
    </source>
</evidence>
<protein>
    <recommendedName>
        <fullName evidence="3">Reverse transcriptase domain-containing protein</fullName>
    </recommendedName>
</protein>
<reference evidence="1 2" key="1">
    <citation type="submission" date="2022-05" db="EMBL/GenBank/DDBJ databases">
        <authorList>
            <consortium name="Genoscope - CEA"/>
            <person name="William W."/>
        </authorList>
    </citation>
    <scope>NUCLEOTIDE SEQUENCE [LARGE SCALE GENOMIC DNA]</scope>
</reference>
<evidence type="ECO:0008006" key="3">
    <source>
        <dbReference type="Google" id="ProtNLM"/>
    </source>
</evidence>
<dbReference type="EMBL" id="CALNXI010000518">
    <property type="protein sequence ID" value="CAH3028533.1"/>
    <property type="molecule type" value="Genomic_DNA"/>
</dbReference>
<keyword evidence="2" id="KW-1185">Reference proteome</keyword>
<dbReference type="Proteomes" id="UP001159427">
    <property type="component" value="Unassembled WGS sequence"/>
</dbReference>
<accession>A0ABN8MK29</accession>
<comment type="caution">
    <text evidence="1">The sequence shown here is derived from an EMBL/GenBank/DDBJ whole genome shotgun (WGS) entry which is preliminary data.</text>
</comment>
<gene>
    <name evidence="1" type="ORF">PEVE_00034315</name>
</gene>
<sequence>MDRRRSRLHHTVIITDTDHADNIAVTTEETHQAQEMLASVEIEAAIIGLHLNSKKTEVIHFNQGGVTTIKAKNGEEIKSVDSFEFLGGWLESFAKEILKSERLWHDQLVTG</sequence>
<organism evidence="1 2">
    <name type="scientific">Porites evermanni</name>
    <dbReference type="NCBI Taxonomy" id="104178"/>
    <lineage>
        <taxon>Eukaryota</taxon>
        <taxon>Metazoa</taxon>
        <taxon>Cnidaria</taxon>
        <taxon>Anthozoa</taxon>
        <taxon>Hexacorallia</taxon>
        <taxon>Scleractinia</taxon>
        <taxon>Fungiina</taxon>
        <taxon>Poritidae</taxon>
        <taxon>Porites</taxon>
    </lineage>
</organism>